<feature type="region of interest" description="Disordered" evidence="1">
    <location>
        <begin position="75"/>
        <end position="100"/>
    </location>
</feature>
<organism evidence="2 3">
    <name type="scientific">Portunus trituberculatus</name>
    <name type="common">Swimming crab</name>
    <name type="synonym">Neptunus trituberculatus</name>
    <dbReference type="NCBI Taxonomy" id="210409"/>
    <lineage>
        <taxon>Eukaryota</taxon>
        <taxon>Metazoa</taxon>
        <taxon>Ecdysozoa</taxon>
        <taxon>Arthropoda</taxon>
        <taxon>Crustacea</taxon>
        <taxon>Multicrustacea</taxon>
        <taxon>Malacostraca</taxon>
        <taxon>Eumalacostraca</taxon>
        <taxon>Eucarida</taxon>
        <taxon>Decapoda</taxon>
        <taxon>Pleocyemata</taxon>
        <taxon>Brachyura</taxon>
        <taxon>Eubrachyura</taxon>
        <taxon>Portunoidea</taxon>
        <taxon>Portunidae</taxon>
        <taxon>Portuninae</taxon>
        <taxon>Portunus</taxon>
    </lineage>
</organism>
<evidence type="ECO:0000313" key="3">
    <source>
        <dbReference type="Proteomes" id="UP000324222"/>
    </source>
</evidence>
<reference evidence="2 3" key="1">
    <citation type="submission" date="2019-05" db="EMBL/GenBank/DDBJ databases">
        <title>Another draft genome of Portunus trituberculatus and its Hox gene families provides insights of decapod evolution.</title>
        <authorList>
            <person name="Jeong J.-H."/>
            <person name="Song I."/>
            <person name="Kim S."/>
            <person name="Choi T."/>
            <person name="Kim D."/>
            <person name="Ryu S."/>
            <person name="Kim W."/>
        </authorList>
    </citation>
    <scope>NUCLEOTIDE SEQUENCE [LARGE SCALE GENOMIC DNA]</scope>
    <source>
        <tissue evidence="2">Muscle</tissue>
    </source>
</reference>
<name>A0A5B7EE06_PORTR</name>
<comment type="caution">
    <text evidence="2">The sequence shown here is derived from an EMBL/GenBank/DDBJ whole genome shotgun (WGS) entry which is preliminary data.</text>
</comment>
<dbReference type="EMBL" id="VSRR010002621">
    <property type="protein sequence ID" value="MPC32411.1"/>
    <property type="molecule type" value="Genomic_DNA"/>
</dbReference>
<sequence>MIAESKHYVITFANRRLIKNSCNRRAHAMQWNSTTTTTTTTTTTINITTTTTTTTTITTTTTTITTTTITTTTATTTHNTRGFPHLSSHRLTPCPFRTPA</sequence>
<dbReference type="Proteomes" id="UP000324222">
    <property type="component" value="Unassembled WGS sequence"/>
</dbReference>
<gene>
    <name evidence="2" type="ORF">E2C01_025721</name>
</gene>
<evidence type="ECO:0000313" key="2">
    <source>
        <dbReference type="EMBL" id="MPC32411.1"/>
    </source>
</evidence>
<proteinExistence type="predicted"/>
<accession>A0A5B7EE06</accession>
<keyword evidence="3" id="KW-1185">Reference proteome</keyword>
<evidence type="ECO:0000256" key="1">
    <source>
        <dbReference type="SAM" id="MobiDB-lite"/>
    </source>
</evidence>
<protein>
    <submittedName>
        <fullName evidence="2">Uncharacterized protein</fullName>
    </submittedName>
</protein>
<dbReference type="AlphaFoldDB" id="A0A5B7EE06"/>